<gene>
    <name evidence="7" type="ORF">ACFPOF_17945</name>
</gene>
<evidence type="ECO:0000313" key="8">
    <source>
        <dbReference type="Proteomes" id="UP001596113"/>
    </source>
</evidence>
<comment type="caution">
    <text evidence="7">The sequence shown here is derived from an EMBL/GenBank/DDBJ whole genome shotgun (WGS) entry which is preliminary data.</text>
</comment>
<dbReference type="InterPro" id="IPR013780">
    <property type="entry name" value="Glyco_hydro_b"/>
</dbReference>
<feature type="domain" description="Glycoside hydrolase family 5" evidence="5">
    <location>
        <begin position="13"/>
        <end position="392"/>
    </location>
</feature>
<dbReference type="InterPro" id="IPR052066">
    <property type="entry name" value="Glycosphingolipid_Hydrolases"/>
</dbReference>
<dbReference type="SUPFAM" id="SSF51445">
    <property type="entry name" value="(Trans)glycosidases"/>
    <property type="match status" value="1"/>
</dbReference>
<evidence type="ECO:0000259" key="6">
    <source>
        <dbReference type="Pfam" id="PF18564"/>
    </source>
</evidence>
<evidence type="ECO:0000256" key="3">
    <source>
        <dbReference type="ARBA" id="ARBA00023295"/>
    </source>
</evidence>
<dbReference type="InterPro" id="IPR041036">
    <property type="entry name" value="GH5_C"/>
</dbReference>
<dbReference type="Gene3D" id="3.20.20.80">
    <property type="entry name" value="Glycosidases"/>
    <property type="match status" value="1"/>
</dbReference>
<keyword evidence="3 4" id="KW-0326">Glycosidase</keyword>
<proteinExistence type="inferred from homology"/>
<dbReference type="Proteomes" id="UP001596113">
    <property type="component" value="Unassembled WGS sequence"/>
</dbReference>
<dbReference type="PANTHER" id="PTHR31308:SF3">
    <property type="entry name" value="ENDOGLYCOCERAMIDASE"/>
    <property type="match status" value="1"/>
</dbReference>
<dbReference type="Pfam" id="PF00150">
    <property type="entry name" value="Cellulase"/>
    <property type="match status" value="1"/>
</dbReference>
<evidence type="ECO:0000313" key="7">
    <source>
        <dbReference type="EMBL" id="MFC5404622.1"/>
    </source>
</evidence>
<dbReference type="Pfam" id="PF18564">
    <property type="entry name" value="Glyco_hydro_5_C"/>
    <property type="match status" value="1"/>
</dbReference>
<dbReference type="EMBL" id="JBHSMI010000028">
    <property type="protein sequence ID" value="MFC5404622.1"/>
    <property type="molecule type" value="Genomic_DNA"/>
</dbReference>
<accession>A0ABW0HXN7</accession>
<evidence type="ECO:0000256" key="2">
    <source>
        <dbReference type="ARBA" id="ARBA00022801"/>
    </source>
</evidence>
<evidence type="ECO:0000256" key="4">
    <source>
        <dbReference type="RuleBase" id="RU361153"/>
    </source>
</evidence>
<protein>
    <submittedName>
        <fullName evidence="7">Cellulase family glycosylhydrolase</fullName>
    </submittedName>
</protein>
<evidence type="ECO:0000256" key="1">
    <source>
        <dbReference type="ARBA" id="ARBA00005641"/>
    </source>
</evidence>
<keyword evidence="2 4" id="KW-0378">Hydrolase</keyword>
<name>A0ABW0HXN7_9BACL</name>
<organism evidence="7 8">
    <name type="scientific">Cohnella soli</name>
    <dbReference type="NCBI Taxonomy" id="425005"/>
    <lineage>
        <taxon>Bacteria</taxon>
        <taxon>Bacillati</taxon>
        <taxon>Bacillota</taxon>
        <taxon>Bacilli</taxon>
        <taxon>Bacillales</taxon>
        <taxon>Paenibacillaceae</taxon>
        <taxon>Cohnella</taxon>
    </lineage>
</organism>
<dbReference type="InterPro" id="IPR001547">
    <property type="entry name" value="Glyco_hydro_5"/>
</dbReference>
<evidence type="ECO:0000259" key="5">
    <source>
        <dbReference type="Pfam" id="PF00150"/>
    </source>
</evidence>
<feature type="domain" description="Glycoside hydrolase family 5 C-terminal" evidence="6">
    <location>
        <begin position="409"/>
        <end position="464"/>
    </location>
</feature>
<reference evidence="8" key="1">
    <citation type="journal article" date="2019" name="Int. J. Syst. Evol. Microbiol.">
        <title>The Global Catalogue of Microorganisms (GCM) 10K type strain sequencing project: providing services to taxonomists for standard genome sequencing and annotation.</title>
        <authorList>
            <consortium name="The Broad Institute Genomics Platform"/>
            <consortium name="The Broad Institute Genome Sequencing Center for Infectious Disease"/>
            <person name="Wu L."/>
            <person name="Ma J."/>
        </authorList>
    </citation>
    <scope>NUCLEOTIDE SEQUENCE [LARGE SCALE GENOMIC DNA]</scope>
    <source>
        <strain evidence="8">CGMCC 1.18575</strain>
    </source>
</reference>
<dbReference type="PANTHER" id="PTHR31308">
    <property type="match status" value="1"/>
</dbReference>
<dbReference type="Gene3D" id="2.60.40.1180">
    <property type="entry name" value="Golgi alpha-mannosidase II"/>
    <property type="match status" value="1"/>
</dbReference>
<dbReference type="RefSeq" id="WP_378135076.1">
    <property type="nucleotide sequence ID" value="NZ_JBHSMI010000028.1"/>
</dbReference>
<sequence length="520" mass="58969">MKPIIADGSRFLDAQGRHVILHGISMVCKDKSKGYSESWTEFDFQKLQQWGFNFIRLGIIWDGIEPKPGEYDAKYIETVRIQFRMAHRFGIYVMLDMHQDLYSSLFGDGAPAWATLTDGHVYEGTELWSDAYLFNRAVQTAFDHFWSNTPAVDGVGLQDHYISAWHYVVEQLRDEPNLVGYDLMNEPFIGSDVRQMVGAMFSSYGRLAGERMGKVPPSNDELMNMWLDPDSKMQALGFLDSIDDYRDIMQETAPAQIPFERDQLSAFYRKAAARLRQADPERLLFLETNYFSNLGVPSAIEPVQDAAGIRDAQQAFAPHGYDLVTDSDYVHAANGDRVSFIFDSHEITRTRLNMPMLIGEWGAYGESHEAEDASVHVQRNFERLLCSDAYWCYLYPEMDQYSSFHGVCRAYPMETAGTLLSYEFDRVRNAFKMVWDENKIIGAPTRVYVPDMEAMSKSTLSLSPPSSSIHWAPIKGTKAGILTIPPTGAGRRSLAIGQGVSEYSEGSRFCRIFVPCKELL</sequence>
<keyword evidence="8" id="KW-1185">Reference proteome</keyword>
<comment type="similarity">
    <text evidence="1 4">Belongs to the glycosyl hydrolase 5 (cellulase A) family.</text>
</comment>
<dbReference type="InterPro" id="IPR017853">
    <property type="entry name" value="GH"/>
</dbReference>